<comment type="caution">
    <text evidence="3">The sequence shown here is derived from an EMBL/GenBank/DDBJ whole genome shotgun (WGS) entry which is preliminary data.</text>
</comment>
<feature type="compositionally biased region" description="Acidic residues" evidence="1">
    <location>
        <begin position="47"/>
        <end position="65"/>
    </location>
</feature>
<evidence type="ECO:0000256" key="1">
    <source>
        <dbReference type="SAM" id="MobiDB-lite"/>
    </source>
</evidence>
<reference evidence="3 4" key="1">
    <citation type="journal article" date="2011" name="Stand. Genomic Sci.">
        <title>Non-contiguous finished genome sequence and contextual data of the filamentous soil bacterium Ktedonobacter racemifer type strain (SOSP1-21).</title>
        <authorList>
            <person name="Chang Y.J."/>
            <person name="Land M."/>
            <person name="Hauser L."/>
            <person name="Chertkov O."/>
            <person name="Del Rio T.G."/>
            <person name="Nolan M."/>
            <person name="Copeland A."/>
            <person name="Tice H."/>
            <person name="Cheng J.F."/>
            <person name="Lucas S."/>
            <person name="Han C."/>
            <person name="Goodwin L."/>
            <person name="Pitluck S."/>
            <person name="Ivanova N."/>
            <person name="Ovchinikova G."/>
            <person name="Pati A."/>
            <person name="Chen A."/>
            <person name="Palaniappan K."/>
            <person name="Mavromatis K."/>
            <person name="Liolios K."/>
            <person name="Brettin T."/>
            <person name="Fiebig A."/>
            <person name="Rohde M."/>
            <person name="Abt B."/>
            <person name="Goker M."/>
            <person name="Detter J.C."/>
            <person name="Woyke T."/>
            <person name="Bristow J."/>
            <person name="Eisen J.A."/>
            <person name="Markowitz V."/>
            <person name="Hugenholtz P."/>
            <person name="Kyrpides N.C."/>
            <person name="Klenk H.P."/>
            <person name="Lapidus A."/>
        </authorList>
    </citation>
    <scope>NUCLEOTIDE SEQUENCE [LARGE SCALE GENOMIC DNA]</scope>
    <source>
        <strain evidence="4">DSM 44963</strain>
    </source>
</reference>
<keyword evidence="2" id="KW-0472">Membrane</keyword>
<dbReference type="OrthoDB" id="152678at2"/>
<feature type="region of interest" description="Disordered" evidence="1">
    <location>
        <begin position="1"/>
        <end position="122"/>
    </location>
</feature>
<feature type="compositionally biased region" description="Polar residues" evidence="1">
    <location>
        <begin position="416"/>
        <end position="427"/>
    </location>
</feature>
<evidence type="ECO:0008006" key="5">
    <source>
        <dbReference type="Google" id="ProtNLM"/>
    </source>
</evidence>
<dbReference type="RefSeq" id="WP_007908646.1">
    <property type="nucleotide sequence ID" value="NZ_ADVG01000001.1"/>
</dbReference>
<feature type="region of interest" description="Disordered" evidence="1">
    <location>
        <begin position="401"/>
        <end position="431"/>
    </location>
</feature>
<accession>D6THT9</accession>
<keyword evidence="2" id="KW-1133">Transmembrane helix</keyword>
<name>D6THT9_KTERA</name>
<feature type="transmembrane region" description="Helical" evidence="2">
    <location>
        <begin position="123"/>
        <end position="150"/>
    </location>
</feature>
<evidence type="ECO:0000313" key="3">
    <source>
        <dbReference type="EMBL" id="EFH90909.1"/>
    </source>
</evidence>
<keyword evidence="4" id="KW-1185">Reference proteome</keyword>
<keyword evidence="2" id="KW-0812">Transmembrane</keyword>
<dbReference type="Proteomes" id="UP000004508">
    <property type="component" value="Unassembled WGS sequence"/>
</dbReference>
<gene>
    <name evidence="3" type="ORF">Krac_12551</name>
</gene>
<protein>
    <recommendedName>
        <fullName evidence="5">Adhesin domain-containing protein</fullName>
    </recommendedName>
</protein>
<feature type="compositionally biased region" description="Basic residues" evidence="1">
    <location>
        <begin position="110"/>
        <end position="121"/>
    </location>
</feature>
<evidence type="ECO:0000313" key="4">
    <source>
        <dbReference type="Proteomes" id="UP000004508"/>
    </source>
</evidence>
<dbReference type="AlphaFoldDB" id="D6THT9"/>
<dbReference type="STRING" id="485913.Krac_12551"/>
<proteinExistence type="predicted"/>
<dbReference type="InParanoid" id="D6THT9"/>
<evidence type="ECO:0000256" key="2">
    <source>
        <dbReference type="SAM" id="Phobius"/>
    </source>
</evidence>
<organism evidence="3 4">
    <name type="scientific">Ktedonobacter racemifer DSM 44963</name>
    <dbReference type="NCBI Taxonomy" id="485913"/>
    <lineage>
        <taxon>Bacteria</taxon>
        <taxon>Bacillati</taxon>
        <taxon>Chloroflexota</taxon>
        <taxon>Ktedonobacteria</taxon>
        <taxon>Ktedonobacterales</taxon>
        <taxon>Ktedonobacteraceae</taxon>
        <taxon>Ktedonobacter</taxon>
    </lineage>
</organism>
<sequence length="452" mass="48748">MDQGTPRGNQGRYPDGRNRRRARDQGRYYTNRQRPYIQRTRPINGEDYLEEEQPVEEYDAYDAWEDSVNAGETDEEAYPEYIPRRRRSSAYSTTPPRRSPGPREPVRSRPVTRKRPRRRKSSLPSMLLGCGLGMLVAVGLAIAVVLYFVVPSLKNGGTPVNPFNPLHQYIKEESVTTPITSLGTVEVCTKIGNVSLLVDPSSATTTITSKKIVQATSQGDAQQKFIQMKVEVQPPATVTQPLTCTRLPNPTNQQGTTASGEALIVNVVFPTTGGLAQDTTASTDITIHIPPGILPQTPSLQIGVEAPVGNITVQGLSGVYSLHGNTGAIKVTQAILASGSRLETGQKGVIFNGLLLIPPTATATAPARYYIRSEQGDVDVTLPANLNIQANLATNIGKIKSDFPIQPQKDPKDENSMSYNGPLNPQAGTPAPAALNLDVSIGNINLHKAPGA</sequence>
<dbReference type="EMBL" id="ADVG01000001">
    <property type="protein sequence ID" value="EFH90909.1"/>
    <property type="molecule type" value="Genomic_DNA"/>
</dbReference>